<dbReference type="InterPro" id="IPR011257">
    <property type="entry name" value="DNA_glycosylase"/>
</dbReference>
<dbReference type="InterPro" id="IPR051912">
    <property type="entry name" value="Alkylbase_DNA_Glycosylase/TA"/>
</dbReference>
<evidence type="ECO:0000256" key="1">
    <source>
        <dbReference type="ARBA" id="ARBA00022763"/>
    </source>
</evidence>
<organism evidence="4 5">
    <name type="scientific">Wenjunlia tyrosinilytica</name>
    <dbReference type="NCBI Taxonomy" id="1544741"/>
    <lineage>
        <taxon>Bacteria</taxon>
        <taxon>Bacillati</taxon>
        <taxon>Actinomycetota</taxon>
        <taxon>Actinomycetes</taxon>
        <taxon>Kitasatosporales</taxon>
        <taxon>Streptomycetaceae</taxon>
        <taxon>Wenjunlia</taxon>
    </lineage>
</organism>
<gene>
    <name evidence="4" type="ORF">GCM10012280_28070</name>
</gene>
<dbReference type="GO" id="GO:0006285">
    <property type="term" value="P:base-excision repair, AP site formation"/>
    <property type="evidence" value="ECO:0007669"/>
    <property type="project" value="TreeGrafter"/>
</dbReference>
<dbReference type="PANTHER" id="PTHR43003:SF6">
    <property type="entry name" value="DNA GLYCOSYLASE"/>
    <property type="match status" value="1"/>
</dbReference>
<comment type="caution">
    <text evidence="4">The sequence shown here is derived from an EMBL/GenBank/DDBJ whole genome shotgun (WGS) entry which is preliminary data.</text>
</comment>
<sequence length="371" mass="40429">MTRATVRAGLMAVPRQVEGRTRGGPGAGTRVPARTPSQARVQAPVQAPSQARVRAPVVAGAPPSEPAVRRWSPSGPLDLPLTVGKLRRGGADPCLLPAPDGSVWRASRTPEGPGTLRLMARPGEAAVDGQAWGPGAQWLLDRMPTLLGAEDDPAAFVPRHRLVHEAHRRNPGMRLARTGLVLEALIPAVLEQRVTTREAYRAWRLLLHRYGEPAPGPADSPAARMRVAPDPRGWAMIPSWEWHRAGVDGQRSSTIMRAVRYARRLEEAAAMDGEAAARRLQAIPGIGPWTAAETLQRSNGDPDAVSVGDLHLPGIVGWSLARDRDADDDVMLELLEPYRGQRHRACRLILLFGRSPSRRAPRRQVFAIERF</sequence>
<protein>
    <submittedName>
        <fullName evidence="4">3-methyladenine DNA glycosylase</fullName>
    </submittedName>
</protein>
<dbReference type="Gene3D" id="1.10.340.30">
    <property type="entry name" value="Hypothetical protein, domain 2"/>
    <property type="match status" value="1"/>
</dbReference>
<proteinExistence type="predicted"/>
<dbReference type="PANTHER" id="PTHR43003">
    <property type="entry name" value="DNA-3-METHYLADENINE GLYCOSYLASE"/>
    <property type="match status" value="1"/>
</dbReference>
<feature type="region of interest" description="Disordered" evidence="3">
    <location>
        <begin position="15"/>
        <end position="53"/>
    </location>
</feature>
<reference evidence="4" key="1">
    <citation type="journal article" date="2014" name="Int. J. Syst. Evol. Microbiol.">
        <title>Complete genome sequence of Corynebacterium casei LMG S-19264T (=DSM 44701T), isolated from a smear-ripened cheese.</title>
        <authorList>
            <consortium name="US DOE Joint Genome Institute (JGI-PGF)"/>
            <person name="Walter F."/>
            <person name="Albersmeier A."/>
            <person name="Kalinowski J."/>
            <person name="Ruckert C."/>
        </authorList>
    </citation>
    <scope>NUCLEOTIDE SEQUENCE</scope>
    <source>
        <strain evidence="4">CGMCC 4.7201</strain>
    </source>
</reference>
<evidence type="ECO:0000256" key="3">
    <source>
        <dbReference type="SAM" id="MobiDB-lite"/>
    </source>
</evidence>
<reference evidence="4" key="2">
    <citation type="submission" date="2020-09" db="EMBL/GenBank/DDBJ databases">
        <authorList>
            <person name="Sun Q."/>
            <person name="Zhou Y."/>
        </authorList>
    </citation>
    <scope>NUCLEOTIDE SEQUENCE</scope>
    <source>
        <strain evidence="4">CGMCC 4.7201</strain>
    </source>
</reference>
<evidence type="ECO:0000313" key="4">
    <source>
        <dbReference type="EMBL" id="GGO88098.1"/>
    </source>
</evidence>
<evidence type="ECO:0000313" key="5">
    <source>
        <dbReference type="Proteomes" id="UP000641932"/>
    </source>
</evidence>
<dbReference type="SUPFAM" id="SSF48150">
    <property type="entry name" value="DNA-glycosylase"/>
    <property type="match status" value="1"/>
</dbReference>
<dbReference type="Proteomes" id="UP000641932">
    <property type="component" value="Unassembled WGS sequence"/>
</dbReference>
<name>A0A918DWS7_9ACTN</name>
<keyword evidence="1" id="KW-0227">DNA damage</keyword>
<evidence type="ECO:0000256" key="2">
    <source>
        <dbReference type="ARBA" id="ARBA00023204"/>
    </source>
</evidence>
<dbReference type="GO" id="GO:0032993">
    <property type="term" value="C:protein-DNA complex"/>
    <property type="evidence" value="ECO:0007669"/>
    <property type="project" value="TreeGrafter"/>
</dbReference>
<dbReference type="AlphaFoldDB" id="A0A918DWS7"/>
<dbReference type="GO" id="GO:0008725">
    <property type="term" value="F:DNA-3-methyladenine glycosylase activity"/>
    <property type="evidence" value="ECO:0007669"/>
    <property type="project" value="TreeGrafter"/>
</dbReference>
<dbReference type="GO" id="GO:0006307">
    <property type="term" value="P:DNA alkylation repair"/>
    <property type="evidence" value="ECO:0007669"/>
    <property type="project" value="TreeGrafter"/>
</dbReference>
<dbReference type="GO" id="GO:0005737">
    <property type="term" value="C:cytoplasm"/>
    <property type="evidence" value="ECO:0007669"/>
    <property type="project" value="TreeGrafter"/>
</dbReference>
<dbReference type="GO" id="GO:0032131">
    <property type="term" value="F:alkylated DNA binding"/>
    <property type="evidence" value="ECO:0007669"/>
    <property type="project" value="TreeGrafter"/>
</dbReference>
<keyword evidence="5" id="KW-1185">Reference proteome</keyword>
<dbReference type="GO" id="GO:0043916">
    <property type="term" value="F:DNA-7-methylguanine glycosylase activity"/>
    <property type="evidence" value="ECO:0007669"/>
    <property type="project" value="TreeGrafter"/>
</dbReference>
<keyword evidence="2" id="KW-0234">DNA repair</keyword>
<accession>A0A918DWS7</accession>
<dbReference type="EMBL" id="BMMS01000011">
    <property type="protein sequence ID" value="GGO88098.1"/>
    <property type="molecule type" value="Genomic_DNA"/>
</dbReference>